<dbReference type="AlphaFoldDB" id="A0AAV2ESQ2"/>
<sequence length="126" mass="14368">MVDTRSKKKMKEVVQSRVANRIVLRSRHTAFEGVVEYDGSDDNYDDFTDVNEDFFEGNHSNAGGSSGPRLEPEVPFVSSSFSQIVHVRRGPRVVLSHHDPIRRRAALKLATRGLVWWDPFAKKWEG</sequence>
<dbReference type="Proteomes" id="UP001497516">
    <property type="component" value="Chromosome 5"/>
</dbReference>
<evidence type="ECO:0000313" key="1">
    <source>
        <dbReference type="EMBL" id="CAL1389010.1"/>
    </source>
</evidence>
<gene>
    <name evidence="1" type="ORF">LTRI10_LOCUS29900</name>
</gene>
<protein>
    <submittedName>
        <fullName evidence="1">Uncharacterized protein</fullName>
    </submittedName>
</protein>
<keyword evidence="2" id="KW-1185">Reference proteome</keyword>
<organism evidence="1 2">
    <name type="scientific">Linum trigynum</name>
    <dbReference type="NCBI Taxonomy" id="586398"/>
    <lineage>
        <taxon>Eukaryota</taxon>
        <taxon>Viridiplantae</taxon>
        <taxon>Streptophyta</taxon>
        <taxon>Embryophyta</taxon>
        <taxon>Tracheophyta</taxon>
        <taxon>Spermatophyta</taxon>
        <taxon>Magnoliopsida</taxon>
        <taxon>eudicotyledons</taxon>
        <taxon>Gunneridae</taxon>
        <taxon>Pentapetalae</taxon>
        <taxon>rosids</taxon>
        <taxon>fabids</taxon>
        <taxon>Malpighiales</taxon>
        <taxon>Linaceae</taxon>
        <taxon>Linum</taxon>
    </lineage>
</organism>
<reference evidence="1 2" key="1">
    <citation type="submission" date="2024-04" db="EMBL/GenBank/DDBJ databases">
        <authorList>
            <person name="Fracassetti M."/>
        </authorList>
    </citation>
    <scope>NUCLEOTIDE SEQUENCE [LARGE SCALE GENOMIC DNA]</scope>
</reference>
<proteinExistence type="predicted"/>
<accession>A0AAV2ESQ2</accession>
<evidence type="ECO:0000313" key="2">
    <source>
        <dbReference type="Proteomes" id="UP001497516"/>
    </source>
</evidence>
<name>A0AAV2ESQ2_9ROSI</name>
<dbReference type="EMBL" id="OZ034818">
    <property type="protein sequence ID" value="CAL1389010.1"/>
    <property type="molecule type" value="Genomic_DNA"/>
</dbReference>